<dbReference type="InterPro" id="IPR000485">
    <property type="entry name" value="AsnC-type_HTH_dom"/>
</dbReference>
<keyword evidence="3" id="KW-0804">Transcription</keyword>
<dbReference type="Gene3D" id="1.10.10.10">
    <property type="entry name" value="Winged helix-like DNA-binding domain superfamily/Winged helix DNA-binding domain"/>
    <property type="match status" value="1"/>
</dbReference>
<dbReference type="PRINTS" id="PR00033">
    <property type="entry name" value="HTHASNC"/>
</dbReference>
<dbReference type="GO" id="GO:0043565">
    <property type="term" value="F:sequence-specific DNA binding"/>
    <property type="evidence" value="ECO:0007669"/>
    <property type="project" value="InterPro"/>
</dbReference>
<evidence type="ECO:0000256" key="3">
    <source>
        <dbReference type="ARBA" id="ARBA00023163"/>
    </source>
</evidence>
<sequence length="140" mass="15326">MDDTDRHLVALLRGNARLPVASLAKALGVSRGTVQNRIDRLIAAGTIQGFTIKAEAEAEASRIRAVMLIGVEGERSDHILSVLKGYPEVSAVHTTNGRWDMVIELSTENLQSFDRVLHRIRQINGVAASETSLLLSSYYL</sequence>
<keyword evidence="2 5" id="KW-0238">DNA-binding</keyword>
<proteinExistence type="predicted"/>
<dbReference type="Pfam" id="PF01037">
    <property type="entry name" value="AsnC_trans_reg"/>
    <property type="match status" value="1"/>
</dbReference>
<evidence type="ECO:0000313" key="6">
    <source>
        <dbReference type="Proteomes" id="UP000570514"/>
    </source>
</evidence>
<dbReference type="Gene3D" id="3.30.70.920">
    <property type="match status" value="1"/>
</dbReference>
<dbReference type="PANTHER" id="PTHR30154:SF34">
    <property type="entry name" value="TRANSCRIPTIONAL REGULATOR AZLB"/>
    <property type="match status" value="1"/>
</dbReference>
<dbReference type="AlphaFoldDB" id="A0A846MWF8"/>
<feature type="domain" description="HTH asnC-type" evidence="4">
    <location>
        <begin position="1"/>
        <end position="87"/>
    </location>
</feature>
<evidence type="ECO:0000313" key="5">
    <source>
        <dbReference type="EMBL" id="NIK87370.1"/>
    </source>
</evidence>
<dbReference type="SMART" id="SM00344">
    <property type="entry name" value="HTH_ASNC"/>
    <property type="match status" value="1"/>
</dbReference>
<protein>
    <submittedName>
        <fullName evidence="5">DNA-binding Lrp family transcriptional regulator</fullName>
    </submittedName>
</protein>
<dbReference type="InterPro" id="IPR019887">
    <property type="entry name" value="Tscrpt_reg_AsnC/Lrp_C"/>
</dbReference>
<dbReference type="InterPro" id="IPR019888">
    <property type="entry name" value="Tscrpt_reg_AsnC-like"/>
</dbReference>
<dbReference type="EMBL" id="JAASRM010000001">
    <property type="protein sequence ID" value="NIK87370.1"/>
    <property type="molecule type" value="Genomic_DNA"/>
</dbReference>
<gene>
    <name evidence="5" type="ORF">FHS83_000688</name>
</gene>
<evidence type="ECO:0000259" key="4">
    <source>
        <dbReference type="PROSITE" id="PS50956"/>
    </source>
</evidence>
<dbReference type="InterPro" id="IPR036390">
    <property type="entry name" value="WH_DNA-bd_sf"/>
</dbReference>
<dbReference type="GO" id="GO:0043200">
    <property type="term" value="P:response to amino acid"/>
    <property type="evidence" value="ECO:0007669"/>
    <property type="project" value="TreeGrafter"/>
</dbReference>
<dbReference type="InterPro" id="IPR011008">
    <property type="entry name" value="Dimeric_a/b-barrel"/>
</dbReference>
<evidence type="ECO:0000256" key="1">
    <source>
        <dbReference type="ARBA" id="ARBA00023015"/>
    </source>
</evidence>
<dbReference type="PROSITE" id="PS50956">
    <property type="entry name" value="HTH_ASNC_2"/>
    <property type="match status" value="1"/>
</dbReference>
<dbReference type="Proteomes" id="UP000570514">
    <property type="component" value="Unassembled WGS sequence"/>
</dbReference>
<dbReference type="SUPFAM" id="SSF54909">
    <property type="entry name" value="Dimeric alpha+beta barrel"/>
    <property type="match status" value="1"/>
</dbReference>
<name>A0A846MWF8_9PROT</name>
<keyword evidence="6" id="KW-1185">Reference proteome</keyword>
<evidence type="ECO:0000256" key="2">
    <source>
        <dbReference type="ARBA" id="ARBA00023125"/>
    </source>
</evidence>
<keyword evidence="1" id="KW-0805">Transcription regulation</keyword>
<comment type="caution">
    <text evidence="5">The sequence shown here is derived from an EMBL/GenBank/DDBJ whole genome shotgun (WGS) entry which is preliminary data.</text>
</comment>
<dbReference type="GO" id="GO:0005829">
    <property type="term" value="C:cytosol"/>
    <property type="evidence" value="ECO:0007669"/>
    <property type="project" value="TreeGrafter"/>
</dbReference>
<accession>A0A846MWF8</accession>
<dbReference type="Pfam" id="PF13404">
    <property type="entry name" value="HTH_AsnC-type"/>
    <property type="match status" value="1"/>
</dbReference>
<dbReference type="SUPFAM" id="SSF46785">
    <property type="entry name" value="Winged helix' DNA-binding domain"/>
    <property type="match status" value="1"/>
</dbReference>
<dbReference type="PANTHER" id="PTHR30154">
    <property type="entry name" value="LEUCINE-RESPONSIVE REGULATORY PROTEIN"/>
    <property type="match status" value="1"/>
</dbReference>
<dbReference type="RefSeq" id="WP_167080917.1">
    <property type="nucleotide sequence ID" value="NZ_BAAADC010000001.1"/>
</dbReference>
<reference evidence="5 6" key="1">
    <citation type="submission" date="2020-03" db="EMBL/GenBank/DDBJ databases">
        <title>Genomic Encyclopedia of Type Strains, Phase IV (KMG-IV): sequencing the most valuable type-strain genomes for metagenomic binning, comparative biology and taxonomic classification.</title>
        <authorList>
            <person name="Goeker M."/>
        </authorList>
    </citation>
    <scope>NUCLEOTIDE SEQUENCE [LARGE SCALE GENOMIC DNA]</scope>
    <source>
        <strain evidence="5 6">DSM 19867</strain>
    </source>
</reference>
<dbReference type="InterPro" id="IPR036388">
    <property type="entry name" value="WH-like_DNA-bd_sf"/>
</dbReference>
<organism evidence="5 6">
    <name type="scientific">Rhizomicrobium palustre</name>
    <dbReference type="NCBI Taxonomy" id="189966"/>
    <lineage>
        <taxon>Bacteria</taxon>
        <taxon>Pseudomonadati</taxon>
        <taxon>Pseudomonadota</taxon>
        <taxon>Alphaproteobacteria</taxon>
        <taxon>Micropepsales</taxon>
        <taxon>Micropepsaceae</taxon>
        <taxon>Rhizomicrobium</taxon>
    </lineage>
</organism>